<reference evidence="10 11" key="1">
    <citation type="submission" date="2024-09" db="EMBL/GenBank/DDBJ databases">
        <title>Chromosome-scale assembly of Riccia sorocarpa.</title>
        <authorList>
            <person name="Paukszto L."/>
        </authorList>
    </citation>
    <scope>NUCLEOTIDE SEQUENCE [LARGE SCALE GENOMIC DNA]</scope>
    <source>
        <strain evidence="10">LP-2024</strain>
        <tissue evidence="10">Aerial parts of the thallus</tissue>
    </source>
</reference>
<evidence type="ECO:0000313" key="10">
    <source>
        <dbReference type="EMBL" id="KAL3700361.1"/>
    </source>
</evidence>
<dbReference type="GO" id="GO:0016020">
    <property type="term" value="C:membrane"/>
    <property type="evidence" value="ECO:0007669"/>
    <property type="project" value="UniProtKB-SubCell"/>
</dbReference>
<feature type="domain" description="Protein kinase" evidence="9">
    <location>
        <begin position="541"/>
        <end position="601"/>
    </location>
</feature>
<dbReference type="Gene3D" id="2.60.120.430">
    <property type="entry name" value="Galactose-binding lectin"/>
    <property type="match status" value="1"/>
</dbReference>
<evidence type="ECO:0000256" key="7">
    <source>
        <dbReference type="SAM" id="Phobius"/>
    </source>
</evidence>
<dbReference type="InterPro" id="IPR024788">
    <property type="entry name" value="Malectin-like_Carb-bd_dom"/>
</dbReference>
<dbReference type="InterPro" id="IPR011009">
    <property type="entry name" value="Kinase-like_dom_sf"/>
</dbReference>
<keyword evidence="8" id="KW-0732">Signal</keyword>
<dbReference type="Gene3D" id="3.80.10.10">
    <property type="entry name" value="Ribonuclease Inhibitor"/>
    <property type="match status" value="1"/>
</dbReference>
<dbReference type="Pfam" id="PF12819">
    <property type="entry name" value="Malectin_like"/>
    <property type="match status" value="1"/>
</dbReference>
<dbReference type="SUPFAM" id="SSF56112">
    <property type="entry name" value="Protein kinase-like (PK-like)"/>
    <property type="match status" value="1"/>
</dbReference>
<dbReference type="PROSITE" id="PS50011">
    <property type="entry name" value="PROTEIN_KINASE_DOM"/>
    <property type="match status" value="1"/>
</dbReference>
<accession>A0ABD3IDL9</accession>
<dbReference type="SUPFAM" id="SSF52058">
    <property type="entry name" value="L domain-like"/>
    <property type="match status" value="1"/>
</dbReference>
<proteinExistence type="predicted"/>
<evidence type="ECO:0000256" key="2">
    <source>
        <dbReference type="ARBA" id="ARBA00022614"/>
    </source>
</evidence>
<keyword evidence="5 7" id="KW-1133">Transmembrane helix</keyword>
<organism evidence="10 11">
    <name type="scientific">Riccia sorocarpa</name>
    <dbReference type="NCBI Taxonomy" id="122646"/>
    <lineage>
        <taxon>Eukaryota</taxon>
        <taxon>Viridiplantae</taxon>
        <taxon>Streptophyta</taxon>
        <taxon>Embryophyta</taxon>
        <taxon>Marchantiophyta</taxon>
        <taxon>Marchantiopsida</taxon>
        <taxon>Marchantiidae</taxon>
        <taxon>Marchantiales</taxon>
        <taxon>Ricciaceae</taxon>
        <taxon>Riccia</taxon>
    </lineage>
</organism>
<comment type="subcellular location">
    <subcellularLocation>
        <location evidence="1">Membrane</location>
        <topology evidence="1">Single-pass membrane protein</topology>
    </subcellularLocation>
</comment>
<dbReference type="EMBL" id="JBJQOH010000001">
    <property type="protein sequence ID" value="KAL3700361.1"/>
    <property type="molecule type" value="Genomic_DNA"/>
</dbReference>
<name>A0ABD3IDL9_9MARC</name>
<keyword evidence="3 7" id="KW-0812">Transmembrane</keyword>
<keyword evidence="4" id="KW-0677">Repeat</keyword>
<evidence type="ECO:0000313" key="11">
    <source>
        <dbReference type="Proteomes" id="UP001633002"/>
    </source>
</evidence>
<feature type="signal peptide" evidence="8">
    <location>
        <begin position="1"/>
        <end position="22"/>
    </location>
</feature>
<dbReference type="InterPro" id="IPR001611">
    <property type="entry name" value="Leu-rich_rpt"/>
</dbReference>
<evidence type="ECO:0000256" key="3">
    <source>
        <dbReference type="ARBA" id="ARBA00022692"/>
    </source>
</evidence>
<keyword evidence="6 7" id="KW-0472">Membrane</keyword>
<feature type="chain" id="PRO_5044815871" description="Protein kinase domain-containing protein" evidence="8">
    <location>
        <begin position="23"/>
        <end position="601"/>
    </location>
</feature>
<dbReference type="InterPro" id="IPR032675">
    <property type="entry name" value="LRR_dom_sf"/>
</dbReference>
<protein>
    <recommendedName>
        <fullName evidence="9">Protein kinase domain-containing protein</fullName>
    </recommendedName>
</protein>
<dbReference type="PANTHER" id="PTHR45631:SF68">
    <property type="entry name" value="REPEAT FAMILY PROTEIN, PUTATIVE, EXPRESSED-RELATED"/>
    <property type="match status" value="1"/>
</dbReference>
<dbReference type="InterPro" id="IPR000719">
    <property type="entry name" value="Prot_kinase_dom"/>
</dbReference>
<feature type="transmembrane region" description="Helical" evidence="7">
    <location>
        <begin position="460"/>
        <end position="486"/>
    </location>
</feature>
<evidence type="ECO:0000256" key="1">
    <source>
        <dbReference type="ARBA" id="ARBA00004167"/>
    </source>
</evidence>
<comment type="caution">
    <text evidence="10">The sequence shown here is derived from an EMBL/GenBank/DDBJ whole genome shotgun (WGS) entry which is preliminary data.</text>
</comment>
<evidence type="ECO:0000256" key="8">
    <source>
        <dbReference type="SAM" id="SignalP"/>
    </source>
</evidence>
<dbReference type="PROSITE" id="PS51450">
    <property type="entry name" value="LRR"/>
    <property type="match status" value="1"/>
</dbReference>
<dbReference type="PANTHER" id="PTHR45631">
    <property type="entry name" value="OS07G0107800 PROTEIN-RELATED"/>
    <property type="match status" value="1"/>
</dbReference>
<keyword evidence="2" id="KW-0433">Leucine-rich repeat</keyword>
<evidence type="ECO:0000256" key="4">
    <source>
        <dbReference type="ARBA" id="ARBA00022737"/>
    </source>
</evidence>
<evidence type="ECO:0000256" key="5">
    <source>
        <dbReference type="ARBA" id="ARBA00022989"/>
    </source>
</evidence>
<sequence>MAFIFVAGLSILLMLCSQPADAQEGFISIDCGEIGSQYTDARGITWVPDSDYIYSGMVENVSTGLGGSDSSNSRSLQTLRYFSSDDQKHCYTVGPVNVSMRYLMRASFLYENYDGADTFPSFQISLGTSPWATVNIINASAVYVEELVAVATDTSFLVCLYKGSTGNPFISSLELRPLAAGMYSVPYLGQFFLRKTARINFSALSADAVRFPDDHVDRIWTSDLVYPLQDEAPGTHKINTTPSVDVTITDHPSMSVMQTAVVGGSSGLSYRLNLEGYPAPCYAVIYFAEIEVLRPNQTRAFFFQANIKDSTFDGAVLNLARDAGPFKAFEPGYINVTFPAVVTIQLLEDKSSTLPPLINALEIYQIMPNVAGTFEDDVTALSTLIHQLPPSEVPGDPCLPEPWAFLTKLSSRNLTGSIPSDIGRMTRLVDLWLDNNQLTGNIPDLSQLSSLRTLQQPVNMFYLAVPADVSGGVVALGGALLALLLWMKLRKKKKKAPREPSRLPFHEQPSLTTSDILAGDVNPLGDGGRVFRLEELVEATDNFNKQIGSGGFGPVYYGRLADGEEIAVKVMSASSTQGGREFYNEVEKLLMFRDFHCCICG</sequence>
<dbReference type="Gene3D" id="3.30.200.20">
    <property type="entry name" value="Phosphorylase Kinase, domain 1"/>
    <property type="match status" value="1"/>
</dbReference>
<keyword evidence="11" id="KW-1185">Reference proteome</keyword>
<gene>
    <name evidence="10" type="ORF">R1sor_018383</name>
</gene>
<evidence type="ECO:0000259" key="9">
    <source>
        <dbReference type="PROSITE" id="PS50011"/>
    </source>
</evidence>
<dbReference type="AlphaFoldDB" id="A0ABD3IDL9"/>
<evidence type="ECO:0000256" key="6">
    <source>
        <dbReference type="ARBA" id="ARBA00023136"/>
    </source>
</evidence>
<dbReference type="Proteomes" id="UP001633002">
    <property type="component" value="Unassembled WGS sequence"/>
</dbReference>